<sequence>MIKEQDESLTSETDLVQAQAQMTRAQFETARALAQANTIAVMAAMGLKFDKTGQLSQAKIDALVNALDIVRDVSVRLRPRVNL</sequence>
<evidence type="ECO:0000313" key="2">
    <source>
        <dbReference type="Proteomes" id="UP001165341"/>
    </source>
</evidence>
<gene>
    <name evidence="1" type="ORF">MQH31_17330</name>
</gene>
<comment type="caution">
    <text evidence="1">The sequence shown here is derived from an EMBL/GenBank/DDBJ whole genome shotgun (WGS) entry which is preliminary data.</text>
</comment>
<accession>A0AA41QZ80</accession>
<evidence type="ECO:0000313" key="1">
    <source>
        <dbReference type="EMBL" id="MCI4659568.1"/>
    </source>
</evidence>
<dbReference type="EMBL" id="JALGAR010000006">
    <property type="protein sequence ID" value="MCI4659568.1"/>
    <property type="molecule type" value="Genomic_DNA"/>
</dbReference>
<proteinExistence type="predicted"/>
<reference evidence="1" key="1">
    <citation type="submission" date="2022-03" db="EMBL/GenBank/DDBJ databases">
        <title>Cryobacterium sp. nov. strain ZS14-85, isolated from Antarctic soil.</title>
        <authorList>
            <person name="Li J."/>
            <person name="Niu G."/>
        </authorList>
    </citation>
    <scope>NUCLEOTIDE SEQUENCE</scope>
    <source>
        <strain evidence="1">ZS14-85</strain>
    </source>
</reference>
<name>A0AA41QZ80_9MICO</name>
<dbReference type="AlphaFoldDB" id="A0AA41QZ80"/>
<dbReference type="Proteomes" id="UP001165341">
    <property type="component" value="Unassembled WGS sequence"/>
</dbReference>
<keyword evidence="2" id="KW-1185">Reference proteome</keyword>
<dbReference type="RefSeq" id="WP_243013059.1">
    <property type="nucleotide sequence ID" value="NZ_JALGAR010000006.1"/>
</dbReference>
<protein>
    <submittedName>
        <fullName evidence="1">Uncharacterized protein</fullName>
    </submittedName>
</protein>
<organism evidence="1 2">
    <name type="scientific">Cryobacterium zhongshanensis</name>
    <dbReference type="NCBI Taxonomy" id="2928153"/>
    <lineage>
        <taxon>Bacteria</taxon>
        <taxon>Bacillati</taxon>
        <taxon>Actinomycetota</taxon>
        <taxon>Actinomycetes</taxon>
        <taxon>Micrococcales</taxon>
        <taxon>Microbacteriaceae</taxon>
        <taxon>Cryobacterium</taxon>
    </lineage>
</organism>